<evidence type="ECO:0000313" key="2">
    <source>
        <dbReference type="Proteomes" id="UP001162972"/>
    </source>
</evidence>
<gene>
    <name evidence="1" type="ORF">OIU84_003159</name>
</gene>
<dbReference type="Proteomes" id="UP001162972">
    <property type="component" value="Chromosome 11"/>
</dbReference>
<comment type="caution">
    <text evidence="1">The sequence shown here is derived from an EMBL/GenBank/DDBJ whole genome shotgun (WGS) entry which is preliminary data.</text>
</comment>
<evidence type="ECO:0000313" key="1">
    <source>
        <dbReference type="EMBL" id="KAJ6417387.1"/>
    </source>
</evidence>
<dbReference type="AlphaFoldDB" id="A0AAD6P5C7"/>
<sequence>MKYFSGSQMVNIVIGFRDSEKWG</sequence>
<name>A0AAD6P5C7_9ROSI</name>
<reference evidence="1 2" key="1">
    <citation type="journal article" date="2023" name="Int. J. Mol. Sci.">
        <title>De Novo Assembly and Annotation of 11 Diverse Shrub Willow (Salix) Genomes Reveals Novel Gene Organization in Sex-Linked Regions.</title>
        <authorList>
            <person name="Hyden B."/>
            <person name="Feng K."/>
            <person name="Yates T.B."/>
            <person name="Jawdy S."/>
            <person name="Cereghino C."/>
            <person name="Smart L.B."/>
            <person name="Muchero W."/>
        </authorList>
    </citation>
    <scope>NUCLEOTIDE SEQUENCE [LARGE SCALE GENOMIC DNA]</scope>
    <source>
        <tissue evidence="1">Shoot tip</tissue>
    </source>
</reference>
<protein>
    <submittedName>
        <fullName evidence="1">Uncharacterized protein</fullName>
    </submittedName>
</protein>
<dbReference type="EMBL" id="JAPFFJ010000011">
    <property type="protein sequence ID" value="KAJ6417387.1"/>
    <property type="molecule type" value="Genomic_DNA"/>
</dbReference>
<proteinExistence type="predicted"/>
<accession>A0AAD6P5C7</accession>
<keyword evidence="2" id="KW-1185">Reference proteome</keyword>
<organism evidence="1 2">
    <name type="scientific">Salix udensis</name>
    <dbReference type="NCBI Taxonomy" id="889485"/>
    <lineage>
        <taxon>Eukaryota</taxon>
        <taxon>Viridiplantae</taxon>
        <taxon>Streptophyta</taxon>
        <taxon>Embryophyta</taxon>
        <taxon>Tracheophyta</taxon>
        <taxon>Spermatophyta</taxon>
        <taxon>Magnoliopsida</taxon>
        <taxon>eudicotyledons</taxon>
        <taxon>Gunneridae</taxon>
        <taxon>Pentapetalae</taxon>
        <taxon>rosids</taxon>
        <taxon>fabids</taxon>
        <taxon>Malpighiales</taxon>
        <taxon>Salicaceae</taxon>
        <taxon>Saliceae</taxon>
        <taxon>Salix</taxon>
    </lineage>
</organism>
<feature type="non-terminal residue" evidence="1">
    <location>
        <position position="23"/>
    </location>
</feature>